<protein>
    <recommendedName>
        <fullName evidence="8">Rhodopsin domain-containing protein</fullName>
    </recommendedName>
</protein>
<feature type="transmembrane region" description="Helical" evidence="7">
    <location>
        <begin position="182"/>
        <end position="202"/>
    </location>
</feature>
<reference evidence="9" key="1">
    <citation type="submission" date="2023-06" db="EMBL/GenBank/DDBJ databases">
        <title>Genome-scale phylogeny and comparative genomics of the fungal order Sordariales.</title>
        <authorList>
            <consortium name="Lawrence Berkeley National Laboratory"/>
            <person name="Hensen N."/>
            <person name="Bonometti L."/>
            <person name="Westerberg I."/>
            <person name="Brannstrom I.O."/>
            <person name="Guillou S."/>
            <person name="Cros-Aarteil S."/>
            <person name="Calhoun S."/>
            <person name="Haridas S."/>
            <person name="Kuo A."/>
            <person name="Mondo S."/>
            <person name="Pangilinan J."/>
            <person name="Riley R."/>
            <person name="Labutti K."/>
            <person name="Andreopoulos B."/>
            <person name="Lipzen A."/>
            <person name="Chen C."/>
            <person name="Yanf M."/>
            <person name="Daum C."/>
            <person name="Ng V."/>
            <person name="Clum A."/>
            <person name="Steindorff A."/>
            <person name="Ohm R."/>
            <person name="Martin F."/>
            <person name="Silar P."/>
            <person name="Natvig D."/>
            <person name="Lalanne C."/>
            <person name="Gautier V."/>
            <person name="Ament-Velasquez S.L."/>
            <person name="Kruys A."/>
            <person name="Hutchinson M.I."/>
            <person name="Powell A.J."/>
            <person name="Barry K."/>
            <person name="Miller A.N."/>
            <person name="Grigoriev I.V."/>
            <person name="Debuchy R."/>
            <person name="Gladieux P."/>
            <person name="Thoren M.H."/>
            <person name="Johannesson H."/>
        </authorList>
    </citation>
    <scope>NUCLEOTIDE SEQUENCE</scope>
    <source>
        <strain evidence="9">CBS 606.72</strain>
    </source>
</reference>
<evidence type="ECO:0000256" key="5">
    <source>
        <dbReference type="ARBA" id="ARBA00038359"/>
    </source>
</evidence>
<sequence length="350" mass="39143">MPPPLTPEQLAALPHDDAGPRINGVVWSLTAISGIFLALRLYCKATRSKFWWDDWVLVAAWLAIFVNSVLVSLCINLGVGKHTWDFPLENLVEMVRIYTAAGTLAVCASIWSKTSFALTILRLAKGTAWLRGFVWFLIISLNVFMGLTGLFNYIHCWPVNKLWDFASEGTCWPVDILINYDIFSAVYSGVVDVILALIPWKIVWGLQMRKKEKVGVVIAMSMGVFAGVTSFIKAYYMPRMTAPDIYDMIDLNYWSNAESTVTIIAASIPVLRVFFNDVKKSVSSKQHYASSSGRSEASKRSKLQQSGATTLVDDSELSWEGKMRILQTRQIEVQVDEVETKPYGGGKFSL</sequence>
<evidence type="ECO:0000313" key="9">
    <source>
        <dbReference type="EMBL" id="KAK0627851.1"/>
    </source>
</evidence>
<feature type="transmembrane region" description="Helical" evidence="7">
    <location>
        <begin position="55"/>
        <end position="78"/>
    </location>
</feature>
<dbReference type="PANTHER" id="PTHR33048:SF42">
    <property type="entry name" value="INTEGRAL MEMBRANE PROTEIN"/>
    <property type="match status" value="1"/>
</dbReference>
<proteinExistence type="inferred from homology"/>
<evidence type="ECO:0000313" key="10">
    <source>
        <dbReference type="Proteomes" id="UP001175000"/>
    </source>
</evidence>
<comment type="subcellular location">
    <subcellularLocation>
        <location evidence="1">Membrane</location>
        <topology evidence="1">Multi-pass membrane protein</topology>
    </subcellularLocation>
</comment>
<feature type="region of interest" description="Disordered" evidence="6">
    <location>
        <begin position="289"/>
        <end position="311"/>
    </location>
</feature>
<dbReference type="InterPro" id="IPR052337">
    <property type="entry name" value="SAT4-like"/>
</dbReference>
<keyword evidence="3 7" id="KW-1133">Transmembrane helix</keyword>
<feature type="domain" description="Rhodopsin" evidence="8">
    <location>
        <begin position="39"/>
        <end position="275"/>
    </location>
</feature>
<evidence type="ECO:0000259" key="8">
    <source>
        <dbReference type="Pfam" id="PF20684"/>
    </source>
</evidence>
<name>A0AA39X651_9PEZI</name>
<organism evidence="9 10">
    <name type="scientific">Immersiella caudata</name>
    <dbReference type="NCBI Taxonomy" id="314043"/>
    <lineage>
        <taxon>Eukaryota</taxon>
        <taxon>Fungi</taxon>
        <taxon>Dikarya</taxon>
        <taxon>Ascomycota</taxon>
        <taxon>Pezizomycotina</taxon>
        <taxon>Sordariomycetes</taxon>
        <taxon>Sordariomycetidae</taxon>
        <taxon>Sordariales</taxon>
        <taxon>Lasiosphaeriaceae</taxon>
        <taxon>Immersiella</taxon>
    </lineage>
</organism>
<gene>
    <name evidence="9" type="ORF">B0T14DRAFT_424442</name>
</gene>
<keyword evidence="2 7" id="KW-0812">Transmembrane</keyword>
<dbReference type="EMBL" id="JAULSU010000002">
    <property type="protein sequence ID" value="KAK0627851.1"/>
    <property type="molecule type" value="Genomic_DNA"/>
</dbReference>
<dbReference type="Pfam" id="PF20684">
    <property type="entry name" value="Fung_rhodopsin"/>
    <property type="match status" value="1"/>
</dbReference>
<comment type="caution">
    <text evidence="9">The sequence shown here is derived from an EMBL/GenBank/DDBJ whole genome shotgun (WGS) entry which is preliminary data.</text>
</comment>
<evidence type="ECO:0000256" key="1">
    <source>
        <dbReference type="ARBA" id="ARBA00004141"/>
    </source>
</evidence>
<evidence type="ECO:0000256" key="2">
    <source>
        <dbReference type="ARBA" id="ARBA00022692"/>
    </source>
</evidence>
<dbReference type="GO" id="GO:0016020">
    <property type="term" value="C:membrane"/>
    <property type="evidence" value="ECO:0007669"/>
    <property type="project" value="UniProtKB-SubCell"/>
</dbReference>
<feature type="transmembrane region" description="Helical" evidence="7">
    <location>
        <begin position="24"/>
        <end position="43"/>
    </location>
</feature>
<feature type="transmembrane region" description="Helical" evidence="7">
    <location>
        <begin position="133"/>
        <end position="154"/>
    </location>
</feature>
<evidence type="ECO:0000256" key="4">
    <source>
        <dbReference type="ARBA" id="ARBA00023136"/>
    </source>
</evidence>
<dbReference type="Proteomes" id="UP001175000">
    <property type="component" value="Unassembled WGS sequence"/>
</dbReference>
<keyword evidence="4 7" id="KW-0472">Membrane</keyword>
<dbReference type="InterPro" id="IPR049326">
    <property type="entry name" value="Rhodopsin_dom_fungi"/>
</dbReference>
<evidence type="ECO:0000256" key="3">
    <source>
        <dbReference type="ARBA" id="ARBA00022989"/>
    </source>
</evidence>
<keyword evidence="10" id="KW-1185">Reference proteome</keyword>
<feature type="transmembrane region" description="Helical" evidence="7">
    <location>
        <begin position="214"/>
        <end position="236"/>
    </location>
</feature>
<feature type="transmembrane region" description="Helical" evidence="7">
    <location>
        <begin position="256"/>
        <end position="275"/>
    </location>
</feature>
<evidence type="ECO:0000256" key="6">
    <source>
        <dbReference type="SAM" id="MobiDB-lite"/>
    </source>
</evidence>
<feature type="transmembrane region" description="Helical" evidence="7">
    <location>
        <begin position="98"/>
        <end position="121"/>
    </location>
</feature>
<accession>A0AA39X651</accession>
<dbReference type="PANTHER" id="PTHR33048">
    <property type="entry name" value="PTH11-LIKE INTEGRAL MEMBRANE PROTEIN (AFU_ORTHOLOGUE AFUA_5G11245)"/>
    <property type="match status" value="1"/>
</dbReference>
<evidence type="ECO:0000256" key="7">
    <source>
        <dbReference type="SAM" id="Phobius"/>
    </source>
</evidence>
<dbReference type="AlphaFoldDB" id="A0AA39X651"/>
<comment type="similarity">
    <text evidence="5">Belongs to the SAT4 family.</text>
</comment>